<accession>A0A951Q638</accession>
<organism evidence="1 2">
    <name type="scientific">Mojavia pulchra JT2-VF2</name>
    <dbReference type="NCBI Taxonomy" id="287848"/>
    <lineage>
        <taxon>Bacteria</taxon>
        <taxon>Bacillati</taxon>
        <taxon>Cyanobacteriota</taxon>
        <taxon>Cyanophyceae</taxon>
        <taxon>Nostocales</taxon>
        <taxon>Nostocaceae</taxon>
    </lineage>
</organism>
<gene>
    <name evidence="1" type="ORF">KME32_29860</name>
</gene>
<evidence type="ECO:0000313" key="2">
    <source>
        <dbReference type="Proteomes" id="UP000715781"/>
    </source>
</evidence>
<dbReference type="EMBL" id="JAHHHN010000033">
    <property type="protein sequence ID" value="MBW4565221.1"/>
    <property type="molecule type" value="Genomic_DNA"/>
</dbReference>
<protein>
    <submittedName>
        <fullName evidence="1">Uncharacterized protein</fullName>
    </submittedName>
</protein>
<evidence type="ECO:0000313" key="1">
    <source>
        <dbReference type="EMBL" id="MBW4565221.1"/>
    </source>
</evidence>
<dbReference type="Proteomes" id="UP000715781">
    <property type="component" value="Unassembled WGS sequence"/>
</dbReference>
<name>A0A951Q638_9NOST</name>
<comment type="caution">
    <text evidence="1">The sequence shown here is derived from an EMBL/GenBank/DDBJ whole genome shotgun (WGS) entry which is preliminary data.</text>
</comment>
<reference evidence="1" key="2">
    <citation type="journal article" date="2022" name="Microbiol. Resour. Announc.">
        <title>Metagenome Sequencing to Explore Phylogenomics of Terrestrial Cyanobacteria.</title>
        <authorList>
            <person name="Ward R.D."/>
            <person name="Stajich J.E."/>
            <person name="Johansen J.R."/>
            <person name="Huntemann M."/>
            <person name="Clum A."/>
            <person name="Foster B."/>
            <person name="Foster B."/>
            <person name="Roux S."/>
            <person name="Palaniappan K."/>
            <person name="Varghese N."/>
            <person name="Mukherjee S."/>
            <person name="Reddy T.B.K."/>
            <person name="Daum C."/>
            <person name="Copeland A."/>
            <person name="Chen I.A."/>
            <person name="Ivanova N.N."/>
            <person name="Kyrpides N.C."/>
            <person name="Shapiro N."/>
            <person name="Eloe-Fadrosh E.A."/>
            <person name="Pietrasiak N."/>
        </authorList>
    </citation>
    <scope>NUCLEOTIDE SEQUENCE</scope>
    <source>
        <strain evidence="1">JT2-VF2</strain>
    </source>
</reference>
<dbReference type="AlphaFoldDB" id="A0A951Q638"/>
<reference evidence="1" key="1">
    <citation type="submission" date="2021-05" db="EMBL/GenBank/DDBJ databases">
        <authorList>
            <person name="Pietrasiak N."/>
            <person name="Ward R."/>
            <person name="Stajich J.E."/>
            <person name="Kurbessoian T."/>
        </authorList>
    </citation>
    <scope>NUCLEOTIDE SEQUENCE</scope>
    <source>
        <strain evidence="1">JT2-VF2</strain>
    </source>
</reference>
<sequence>MNGQDNPIDLWWQQVKSYAALAMERLKNGVEAVKEFLSSLTTDERWGVMLAFEEAQPQMFSQLVAEAPNWVEWMA</sequence>
<proteinExistence type="predicted"/>